<dbReference type="AlphaFoldDB" id="A0A5C3QQC4"/>
<feature type="compositionally biased region" description="Low complexity" evidence="10">
    <location>
        <begin position="165"/>
        <end position="179"/>
    </location>
</feature>
<gene>
    <name evidence="11" type="ORF">BDV98DRAFT_602522</name>
</gene>
<reference evidence="11 12" key="1">
    <citation type="journal article" date="2019" name="Nat. Ecol. Evol.">
        <title>Megaphylogeny resolves global patterns of mushroom evolution.</title>
        <authorList>
            <person name="Varga T."/>
            <person name="Krizsan K."/>
            <person name="Foldi C."/>
            <person name="Dima B."/>
            <person name="Sanchez-Garcia M."/>
            <person name="Sanchez-Ramirez S."/>
            <person name="Szollosi G.J."/>
            <person name="Szarkandi J.G."/>
            <person name="Papp V."/>
            <person name="Albert L."/>
            <person name="Andreopoulos W."/>
            <person name="Angelini C."/>
            <person name="Antonin V."/>
            <person name="Barry K.W."/>
            <person name="Bougher N.L."/>
            <person name="Buchanan P."/>
            <person name="Buyck B."/>
            <person name="Bense V."/>
            <person name="Catcheside P."/>
            <person name="Chovatia M."/>
            <person name="Cooper J."/>
            <person name="Damon W."/>
            <person name="Desjardin D."/>
            <person name="Finy P."/>
            <person name="Geml J."/>
            <person name="Haridas S."/>
            <person name="Hughes K."/>
            <person name="Justo A."/>
            <person name="Karasinski D."/>
            <person name="Kautmanova I."/>
            <person name="Kiss B."/>
            <person name="Kocsube S."/>
            <person name="Kotiranta H."/>
            <person name="LaButti K.M."/>
            <person name="Lechner B.E."/>
            <person name="Liimatainen K."/>
            <person name="Lipzen A."/>
            <person name="Lukacs Z."/>
            <person name="Mihaltcheva S."/>
            <person name="Morgado L.N."/>
            <person name="Niskanen T."/>
            <person name="Noordeloos M.E."/>
            <person name="Ohm R.A."/>
            <person name="Ortiz-Santana B."/>
            <person name="Ovrebo C."/>
            <person name="Racz N."/>
            <person name="Riley R."/>
            <person name="Savchenko A."/>
            <person name="Shiryaev A."/>
            <person name="Soop K."/>
            <person name="Spirin V."/>
            <person name="Szebenyi C."/>
            <person name="Tomsovsky M."/>
            <person name="Tulloss R.E."/>
            <person name="Uehling J."/>
            <person name="Grigoriev I.V."/>
            <person name="Vagvolgyi C."/>
            <person name="Papp T."/>
            <person name="Martin F.M."/>
            <person name="Miettinen O."/>
            <person name="Hibbett D.S."/>
            <person name="Nagy L.G."/>
        </authorList>
    </citation>
    <scope>NUCLEOTIDE SEQUENCE [LARGE SCALE GENOMIC DNA]</scope>
    <source>
        <strain evidence="11 12">CBS 309.79</strain>
    </source>
</reference>
<keyword evidence="7" id="KW-0067">ATP-binding</keyword>
<dbReference type="EMBL" id="ML178819">
    <property type="protein sequence ID" value="TFL04052.1"/>
    <property type="molecule type" value="Genomic_DNA"/>
</dbReference>
<evidence type="ECO:0000256" key="6">
    <source>
        <dbReference type="ARBA" id="ARBA00022741"/>
    </source>
</evidence>
<evidence type="ECO:0000256" key="7">
    <source>
        <dbReference type="ARBA" id="ARBA00022840"/>
    </source>
</evidence>
<evidence type="ECO:0000256" key="10">
    <source>
        <dbReference type="SAM" id="MobiDB-lite"/>
    </source>
</evidence>
<evidence type="ECO:0000313" key="11">
    <source>
        <dbReference type="EMBL" id="TFL04052.1"/>
    </source>
</evidence>
<dbReference type="InterPro" id="IPR003846">
    <property type="entry name" value="SelO"/>
</dbReference>
<dbReference type="PANTHER" id="PTHR32057:SF14">
    <property type="entry name" value="PROTEIN ADENYLYLTRANSFERASE SELO, MITOCHONDRIAL"/>
    <property type="match status" value="1"/>
</dbReference>
<keyword evidence="8" id="KW-0460">Magnesium</keyword>
<protein>
    <recommendedName>
        <fullName evidence="9">Selenoprotein O</fullName>
    </recommendedName>
</protein>
<comment type="cofactor">
    <cofactor evidence="1">
        <name>Mg(2+)</name>
        <dbReference type="ChEBI" id="CHEBI:18420"/>
    </cofactor>
</comment>
<dbReference type="Proteomes" id="UP000305067">
    <property type="component" value="Unassembled WGS sequence"/>
</dbReference>
<evidence type="ECO:0000256" key="4">
    <source>
        <dbReference type="ARBA" id="ARBA00022695"/>
    </source>
</evidence>
<dbReference type="GO" id="GO:0005739">
    <property type="term" value="C:mitochondrion"/>
    <property type="evidence" value="ECO:0007669"/>
    <property type="project" value="TreeGrafter"/>
</dbReference>
<evidence type="ECO:0000313" key="12">
    <source>
        <dbReference type="Proteomes" id="UP000305067"/>
    </source>
</evidence>
<comment type="similarity">
    <text evidence="2">Belongs to the SELO family.</text>
</comment>
<dbReference type="GO" id="GO:0046872">
    <property type="term" value="F:metal ion binding"/>
    <property type="evidence" value="ECO:0007669"/>
    <property type="project" value="UniProtKB-KW"/>
</dbReference>
<keyword evidence="3" id="KW-0808">Transferase</keyword>
<dbReference type="HAMAP" id="MF_00692">
    <property type="entry name" value="SelO"/>
    <property type="match status" value="1"/>
</dbReference>
<evidence type="ECO:0000256" key="5">
    <source>
        <dbReference type="ARBA" id="ARBA00022723"/>
    </source>
</evidence>
<keyword evidence="4" id="KW-0548">Nucleotidyltransferase</keyword>
<dbReference type="Pfam" id="PF02696">
    <property type="entry name" value="SelO"/>
    <property type="match status" value="1"/>
</dbReference>
<dbReference type="PANTHER" id="PTHR32057">
    <property type="entry name" value="PROTEIN ADENYLYLTRANSFERASE SELO, MITOCHONDRIAL"/>
    <property type="match status" value="1"/>
</dbReference>
<dbReference type="GO" id="GO:0070733">
    <property type="term" value="F:AMPylase activity"/>
    <property type="evidence" value="ECO:0007669"/>
    <property type="project" value="TreeGrafter"/>
</dbReference>
<keyword evidence="6" id="KW-0547">Nucleotide-binding</keyword>
<proteinExistence type="inferred from homology"/>
<accession>A0A5C3QQC4</accession>
<dbReference type="STRING" id="1884261.A0A5C3QQC4"/>
<evidence type="ECO:0000256" key="9">
    <source>
        <dbReference type="ARBA" id="ARBA00031547"/>
    </source>
</evidence>
<organism evidence="11 12">
    <name type="scientific">Pterulicium gracile</name>
    <dbReference type="NCBI Taxonomy" id="1884261"/>
    <lineage>
        <taxon>Eukaryota</taxon>
        <taxon>Fungi</taxon>
        <taxon>Dikarya</taxon>
        <taxon>Basidiomycota</taxon>
        <taxon>Agaricomycotina</taxon>
        <taxon>Agaricomycetes</taxon>
        <taxon>Agaricomycetidae</taxon>
        <taxon>Agaricales</taxon>
        <taxon>Pleurotineae</taxon>
        <taxon>Pterulaceae</taxon>
        <taxon>Pterulicium</taxon>
    </lineage>
</organism>
<evidence type="ECO:0000256" key="3">
    <source>
        <dbReference type="ARBA" id="ARBA00022679"/>
    </source>
</evidence>
<feature type="region of interest" description="Disordered" evidence="10">
    <location>
        <begin position="155"/>
        <end position="179"/>
    </location>
</feature>
<dbReference type="GO" id="GO:0005524">
    <property type="term" value="F:ATP binding"/>
    <property type="evidence" value="ECO:0007669"/>
    <property type="project" value="UniProtKB-KW"/>
</dbReference>
<evidence type="ECO:0000256" key="8">
    <source>
        <dbReference type="ARBA" id="ARBA00022842"/>
    </source>
</evidence>
<name>A0A5C3QQC4_9AGAR</name>
<sequence length="720" mass="80859">MTPTPMKRYRISRLPLAHSSRLPIHNLTPDPLTPSVPAFRNRVLRETPSIQRRARLLSPEAHFSYVTPFVVKDGFPYRIEFDGVSEEDQAGHVENWLKEREPDTTQNGSAGRIYYPKYREKSVLIGLSETGLRDCVPHLDVGDAFGERVLGTPALLPGTETEVPSEGTSSAEDAESATARQELVDVLSGRAVMLEEDEEGKGLAPWSLRYSGHQFGNWAGQLGDGRAISIFTTPHPEAKDLTYELQLKGAGRTPFSRSADGLAVLRSSIREYLCSEAMHALGIPTTRSLSLIHLPDIEVRRERVETACVFTRVAPSFVRLGSFEALSPPDMGKMFFFGGGQQEANWDGLRILGEWVEKLLWPREDNQESTEAWGKKVVLEVARRNAEMVAGWQAYGFMHGVINTDNVSVLGLTIDYGPYAFMDVFDPHHICNHSDDAGRYAYMYQPNMVLYAIRALLNSLAPLIGAEAKAGEGTSSGFARLSQGWADELGEDELKELRQKGKDLVSDELEQIFQETTSLQYGRLLRKRLGLRREDRTDEVEIFRPLLNLMQTHRLDFHMTFRKLCYFTPASVEDSGVQSKFIDELLALCAEPQMMDALQATADIKSWLKKYAERISSEADQWQLSGGSMDEERKKAMRAANPRFILRQWVLEEVIKKVEADPESGKKVLGKVMHMACNPFEPWGGEDEQEADWDAETGEESRFCGIGEKRMLGFQCSCSS</sequence>
<evidence type="ECO:0000256" key="2">
    <source>
        <dbReference type="ARBA" id="ARBA00009747"/>
    </source>
</evidence>
<dbReference type="OrthoDB" id="10254721at2759"/>
<keyword evidence="12" id="KW-1185">Reference proteome</keyword>
<keyword evidence="5" id="KW-0479">Metal-binding</keyword>
<evidence type="ECO:0000256" key="1">
    <source>
        <dbReference type="ARBA" id="ARBA00001946"/>
    </source>
</evidence>